<dbReference type="EMBL" id="CM055099">
    <property type="protein sequence ID" value="KAJ7547714.1"/>
    <property type="molecule type" value="Genomic_DNA"/>
</dbReference>
<proteinExistence type="predicted"/>
<protein>
    <submittedName>
        <fullName evidence="1">Uncharacterized protein</fullName>
    </submittedName>
</protein>
<name>A0ACC2D0D0_DIPCM</name>
<evidence type="ECO:0000313" key="1">
    <source>
        <dbReference type="EMBL" id="KAJ7547714.1"/>
    </source>
</evidence>
<accession>A0ACC2D0D0</accession>
<organism evidence="1 2">
    <name type="scientific">Diphasiastrum complanatum</name>
    <name type="common">Issler's clubmoss</name>
    <name type="synonym">Lycopodium complanatum</name>
    <dbReference type="NCBI Taxonomy" id="34168"/>
    <lineage>
        <taxon>Eukaryota</taxon>
        <taxon>Viridiplantae</taxon>
        <taxon>Streptophyta</taxon>
        <taxon>Embryophyta</taxon>
        <taxon>Tracheophyta</taxon>
        <taxon>Lycopodiopsida</taxon>
        <taxon>Lycopodiales</taxon>
        <taxon>Lycopodiaceae</taxon>
        <taxon>Lycopodioideae</taxon>
        <taxon>Diphasiastrum</taxon>
    </lineage>
</organism>
<keyword evidence="2" id="KW-1185">Reference proteome</keyword>
<gene>
    <name evidence="1" type="ORF">O6H91_08G100600</name>
</gene>
<dbReference type="Proteomes" id="UP001162992">
    <property type="component" value="Chromosome 8"/>
</dbReference>
<sequence>MVYNSGDRGMFLPKGKGGFLPPKPVVNWKNKKTEQRNKNRRKQTLNFSQNQGMYEPPRLNELRRQNRLKTRKFFSVKRRAPHAPRNTTSFIIRAKKEGGIASLVSPIPATPAILTTPAMSPAPRYREGLVDEVNKEWGVDGYGSMNGLIRLRQQGEYTRDDSESDSDMDQDPQSVQQLEQRLDQDVSRFEMIYPSNSVPHAPSKLIETVMDDQEHHIAHLEEENLTLKERLYVMEQELEELRRRIQLKENGGLSEEQAEVCSDQSVGDVSCAQK</sequence>
<evidence type="ECO:0000313" key="2">
    <source>
        <dbReference type="Proteomes" id="UP001162992"/>
    </source>
</evidence>
<reference evidence="2" key="1">
    <citation type="journal article" date="2024" name="Proc. Natl. Acad. Sci. U.S.A.">
        <title>Extraordinary preservation of gene collinearity over three hundred million years revealed in homosporous lycophytes.</title>
        <authorList>
            <person name="Li C."/>
            <person name="Wickell D."/>
            <person name="Kuo L.Y."/>
            <person name="Chen X."/>
            <person name="Nie B."/>
            <person name="Liao X."/>
            <person name="Peng D."/>
            <person name="Ji J."/>
            <person name="Jenkins J."/>
            <person name="Williams M."/>
            <person name="Shu S."/>
            <person name="Plott C."/>
            <person name="Barry K."/>
            <person name="Rajasekar S."/>
            <person name="Grimwood J."/>
            <person name="Han X."/>
            <person name="Sun S."/>
            <person name="Hou Z."/>
            <person name="He W."/>
            <person name="Dai G."/>
            <person name="Sun C."/>
            <person name="Schmutz J."/>
            <person name="Leebens-Mack J.H."/>
            <person name="Li F.W."/>
            <person name="Wang L."/>
        </authorList>
    </citation>
    <scope>NUCLEOTIDE SEQUENCE [LARGE SCALE GENOMIC DNA]</scope>
    <source>
        <strain evidence="2">cv. PW_Plant_1</strain>
    </source>
</reference>
<comment type="caution">
    <text evidence="1">The sequence shown here is derived from an EMBL/GenBank/DDBJ whole genome shotgun (WGS) entry which is preliminary data.</text>
</comment>